<dbReference type="EMBL" id="CAJNJA010005425">
    <property type="protein sequence ID" value="CAE7190121.1"/>
    <property type="molecule type" value="Genomic_DNA"/>
</dbReference>
<evidence type="ECO:0000313" key="1">
    <source>
        <dbReference type="EMBL" id="CAE7190121.1"/>
    </source>
</evidence>
<sequence length="121" mass="12974">VGSLQKAYESCRDTRRRSLLLARLLFHAQGDGESDEARAVQLSREVFAAAGGASQEAGKLKLPSAQLVRRATLNLATELRAGMLSDAEAPGGAERARMQLVGTGEFSDWRSAPCHVHLLEG</sequence>
<organism evidence="1 2">
    <name type="scientific">Symbiodinium necroappetens</name>
    <dbReference type="NCBI Taxonomy" id="1628268"/>
    <lineage>
        <taxon>Eukaryota</taxon>
        <taxon>Sar</taxon>
        <taxon>Alveolata</taxon>
        <taxon>Dinophyceae</taxon>
        <taxon>Suessiales</taxon>
        <taxon>Symbiodiniaceae</taxon>
        <taxon>Symbiodinium</taxon>
    </lineage>
</organism>
<reference evidence="1" key="1">
    <citation type="submission" date="2021-02" db="EMBL/GenBank/DDBJ databases">
        <authorList>
            <person name="Dougan E. K."/>
            <person name="Rhodes N."/>
            <person name="Thang M."/>
            <person name="Chan C."/>
        </authorList>
    </citation>
    <scope>NUCLEOTIDE SEQUENCE</scope>
</reference>
<proteinExistence type="predicted"/>
<dbReference type="Proteomes" id="UP000601435">
    <property type="component" value="Unassembled WGS sequence"/>
</dbReference>
<feature type="non-terminal residue" evidence="1">
    <location>
        <position position="121"/>
    </location>
</feature>
<keyword evidence="2" id="KW-1185">Reference proteome</keyword>
<dbReference type="AlphaFoldDB" id="A0A812IZB5"/>
<gene>
    <name evidence="1" type="ORF">SNEC2469_LOCUS1089</name>
</gene>
<evidence type="ECO:0000313" key="2">
    <source>
        <dbReference type="Proteomes" id="UP000601435"/>
    </source>
</evidence>
<accession>A0A812IZB5</accession>
<name>A0A812IZB5_9DINO</name>
<feature type="non-terminal residue" evidence="1">
    <location>
        <position position="1"/>
    </location>
</feature>
<comment type="caution">
    <text evidence="1">The sequence shown here is derived from an EMBL/GenBank/DDBJ whole genome shotgun (WGS) entry which is preliminary data.</text>
</comment>
<protein>
    <submittedName>
        <fullName evidence="1">Uncharacterized protein</fullName>
    </submittedName>
</protein>
<dbReference type="OrthoDB" id="447762at2759"/>